<dbReference type="Pfam" id="PF07963">
    <property type="entry name" value="N_methyl"/>
    <property type="match status" value="1"/>
</dbReference>
<proteinExistence type="predicted"/>
<keyword evidence="1" id="KW-1133">Transmembrane helix</keyword>
<dbReference type="Proteomes" id="UP000294359">
    <property type="component" value="Chromosome"/>
</dbReference>
<keyword evidence="1" id="KW-0812">Transmembrane</keyword>
<name>A0ABX5S5V5_9BURK</name>
<organism evidence="2 3">
    <name type="scientific">Pseudoduganella plicata</name>
    <dbReference type="NCBI Taxonomy" id="321984"/>
    <lineage>
        <taxon>Bacteria</taxon>
        <taxon>Pseudomonadati</taxon>
        <taxon>Pseudomonadota</taxon>
        <taxon>Betaproteobacteria</taxon>
        <taxon>Burkholderiales</taxon>
        <taxon>Oxalobacteraceae</taxon>
        <taxon>Telluria group</taxon>
        <taxon>Pseudoduganella</taxon>
    </lineage>
</organism>
<reference evidence="2 3" key="1">
    <citation type="submission" date="2019-03" db="EMBL/GenBank/DDBJ databases">
        <title>Draft Genome Sequences of Six Type Strains of the Genus Massilia.</title>
        <authorList>
            <person name="Miess H."/>
            <person name="Frediansyhah A."/>
            <person name="Gross H."/>
        </authorList>
    </citation>
    <scope>NUCLEOTIDE SEQUENCE [LARGE SCALE GENOMIC DNA]</scope>
    <source>
        <strain evidence="2 3">DSM 17505</strain>
    </source>
</reference>
<keyword evidence="1" id="KW-0472">Membrane</keyword>
<evidence type="ECO:0000256" key="1">
    <source>
        <dbReference type="SAM" id="Phobius"/>
    </source>
</evidence>
<evidence type="ECO:0000313" key="3">
    <source>
        <dbReference type="Proteomes" id="UP000294359"/>
    </source>
</evidence>
<dbReference type="RefSeq" id="WP_134383080.1">
    <property type="nucleotide sequence ID" value="NZ_BMWW01000010.1"/>
</dbReference>
<keyword evidence="3" id="KW-1185">Reference proteome</keyword>
<protein>
    <recommendedName>
        <fullName evidence="4">Type II secretion system protein</fullName>
    </recommendedName>
</protein>
<feature type="transmembrane region" description="Helical" evidence="1">
    <location>
        <begin position="12"/>
        <end position="37"/>
    </location>
</feature>
<gene>
    <name evidence="2" type="ORF">E1742_01495</name>
</gene>
<dbReference type="EMBL" id="CP038026">
    <property type="protein sequence ID" value="QBQ34993.1"/>
    <property type="molecule type" value="Genomic_DNA"/>
</dbReference>
<evidence type="ECO:0008006" key="4">
    <source>
        <dbReference type="Google" id="ProtNLM"/>
    </source>
</evidence>
<sequence>MCAERRRRQQGLTMIELIVFILIVTIAVIGVLQVVALNTARSADPIRQKQALAIAEGLMNEIRSAGMAQCDISDTVNYGVPGATCATPDNVGHEGTGARPYDNVNDYVTAWNTATPYAADASNNAFPAGYVATVTIPNPATQTAPFPGVPASAALQVIVTVNYGGNNNVVLSTWRTRY</sequence>
<evidence type="ECO:0000313" key="2">
    <source>
        <dbReference type="EMBL" id="QBQ34993.1"/>
    </source>
</evidence>
<accession>A0ABX5S5V5</accession>
<dbReference type="InterPro" id="IPR012902">
    <property type="entry name" value="N_methyl_site"/>
</dbReference>